<dbReference type="PATRIC" id="fig|319652.3.peg.1660"/>
<reference evidence="3 4" key="1">
    <citation type="journal article" date="2015" name="Genome Announc.">
        <title>Expanding the biotechnology potential of lactobacilli through comparative genomics of 213 strains and associated genera.</title>
        <authorList>
            <person name="Sun Z."/>
            <person name="Harris H.M."/>
            <person name="McCann A."/>
            <person name="Guo C."/>
            <person name="Argimon S."/>
            <person name="Zhang W."/>
            <person name="Yang X."/>
            <person name="Jeffery I.B."/>
            <person name="Cooney J.C."/>
            <person name="Kagawa T.F."/>
            <person name="Liu W."/>
            <person name="Song Y."/>
            <person name="Salvetti E."/>
            <person name="Wrobel A."/>
            <person name="Rasinkangas P."/>
            <person name="Parkhill J."/>
            <person name="Rea M.C."/>
            <person name="O'Sullivan O."/>
            <person name="Ritari J."/>
            <person name="Douillard F.P."/>
            <person name="Paul Ross R."/>
            <person name="Yang R."/>
            <person name="Briner A.E."/>
            <person name="Felis G.E."/>
            <person name="de Vos W.M."/>
            <person name="Barrangou R."/>
            <person name="Klaenhammer T.R."/>
            <person name="Caufield P.W."/>
            <person name="Cui Y."/>
            <person name="Zhang H."/>
            <person name="O'Toole P.W."/>
        </authorList>
    </citation>
    <scope>NUCLEOTIDE SEQUENCE [LARGE SCALE GENOMIC DNA]</scope>
    <source>
        <strain evidence="3 4">DSM 17757</strain>
    </source>
</reference>
<dbReference type="InterPro" id="IPR028098">
    <property type="entry name" value="Glyco_trans_4-like_N"/>
</dbReference>
<dbReference type="Pfam" id="PF00534">
    <property type="entry name" value="Glycos_transf_1"/>
    <property type="match status" value="1"/>
</dbReference>
<dbReference type="OrthoDB" id="9804196at2"/>
<dbReference type="AlphaFoldDB" id="A0A0R2IWL6"/>
<proteinExistence type="predicted"/>
<dbReference type="InterPro" id="IPR001296">
    <property type="entry name" value="Glyco_trans_1"/>
</dbReference>
<sequence>MKKILVVGDFMVRSGVTHFIFNSFGNLDPHKYKIDVVNVSGKNECQQKLDDLGWHQYMIRPANQKLLMHLKDWFLFLKANASNYDAIHFNYSAMWNFLPILFAKLFGIKQIVIHSHNTYFGTDGSATKLKILTRLHNLGKAIICNWVATDFLAVSEQAAKWLFTAKIINKNAYRIVNNGIDLDKYKFDVHARQRVRTQLNLNSKKVYGHVGVFEKRKNHRFLIETFNHIQIQEPNAVLMLIGEGVLQDKIKAQVHNLGLDEKVLFMGRRNDLNRLYSAMDALIFPSLHEGLSTVFVEAQDSGLPIFISAEIPLGNYLKDLVVPISLTKNASQWAACILKHPGNPNRLEQTKQLKKNGYGFGAAIRVLEKVYQD</sequence>
<dbReference type="SUPFAM" id="SSF53756">
    <property type="entry name" value="UDP-Glycosyltransferase/glycogen phosphorylase"/>
    <property type="match status" value="1"/>
</dbReference>
<dbReference type="InterPro" id="IPR050194">
    <property type="entry name" value="Glycosyltransferase_grp1"/>
</dbReference>
<accession>A0A0R2IWL6</accession>
<dbReference type="Proteomes" id="UP000051568">
    <property type="component" value="Unassembled WGS sequence"/>
</dbReference>
<dbReference type="PANTHER" id="PTHR45947">
    <property type="entry name" value="SULFOQUINOVOSYL TRANSFERASE SQD2"/>
    <property type="match status" value="1"/>
</dbReference>
<dbReference type="STRING" id="319652.IV80_GL001638"/>
<feature type="domain" description="Glycosyl transferase family 1" evidence="1">
    <location>
        <begin position="195"/>
        <end position="344"/>
    </location>
</feature>
<comment type="caution">
    <text evidence="3">The sequence shown here is derived from an EMBL/GenBank/DDBJ whole genome shotgun (WGS) entry which is preliminary data.</text>
</comment>
<protein>
    <submittedName>
        <fullName evidence="3">Cps1G protein</fullName>
    </submittedName>
</protein>
<evidence type="ECO:0000313" key="3">
    <source>
        <dbReference type="EMBL" id="KRN66077.1"/>
    </source>
</evidence>
<evidence type="ECO:0000259" key="1">
    <source>
        <dbReference type="Pfam" id="PF00534"/>
    </source>
</evidence>
<evidence type="ECO:0000313" key="4">
    <source>
        <dbReference type="Proteomes" id="UP000051568"/>
    </source>
</evidence>
<dbReference type="Pfam" id="PF13439">
    <property type="entry name" value="Glyco_transf_4"/>
    <property type="match status" value="1"/>
</dbReference>
<dbReference type="EMBL" id="JQBR01000006">
    <property type="protein sequence ID" value="KRN66077.1"/>
    <property type="molecule type" value="Genomic_DNA"/>
</dbReference>
<dbReference type="RefSeq" id="WP_057751349.1">
    <property type="nucleotide sequence ID" value="NZ_BJVH01000007.1"/>
</dbReference>
<dbReference type="Gene3D" id="3.40.50.2000">
    <property type="entry name" value="Glycogen Phosphorylase B"/>
    <property type="match status" value="2"/>
</dbReference>
<organism evidence="3 4">
    <name type="scientific">Pediococcus cellicola</name>
    <dbReference type="NCBI Taxonomy" id="319652"/>
    <lineage>
        <taxon>Bacteria</taxon>
        <taxon>Bacillati</taxon>
        <taxon>Bacillota</taxon>
        <taxon>Bacilli</taxon>
        <taxon>Lactobacillales</taxon>
        <taxon>Lactobacillaceae</taxon>
        <taxon>Pediococcus</taxon>
    </lineage>
</organism>
<keyword evidence="4" id="KW-1185">Reference proteome</keyword>
<name>A0A0R2IWL6_9LACO</name>
<gene>
    <name evidence="3" type="ORF">IV80_GL001638</name>
</gene>
<dbReference type="PANTHER" id="PTHR45947:SF3">
    <property type="entry name" value="SULFOQUINOVOSYL TRANSFERASE SQD2"/>
    <property type="match status" value="1"/>
</dbReference>
<feature type="domain" description="Glycosyltransferase subfamily 4-like N-terminal" evidence="2">
    <location>
        <begin position="19"/>
        <end position="184"/>
    </location>
</feature>
<dbReference type="GO" id="GO:0016757">
    <property type="term" value="F:glycosyltransferase activity"/>
    <property type="evidence" value="ECO:0007669"/>
    <property type="project" value="InterPro"/>
</dbReference>
<evidence type="ECO:0000259" key="2">
    <source>
        <dbReference type="Pfam" id="PF13439"/>
    </source>
</evidence>